<gene>
    <name evidence="1" type="ORF">METZ01_LOCUS219088</name>
</gene>
<accession>A0A382FV19</accession>
<evidence type="ECO:0000313" key="1">
    <source>
        <dbReference type="EMBL" id="SVB66234.1"/>
    </source>
</evidence>
<organism evidence="1">
    <name type="scientific">marine metagenome</name>
    <dbReference type="NCBI Taxonomy" id="408172"/>
    <lineage>
        <taxon>unclassified sequences</taxon>
        <taxon>metagenomes</taxon>
        <taxon>ecological metagenomes</taxon>
    </lineage>
</organism>
<proteinExistence type="predicted"/>
<reference evidence="1" key="1">
    <citation type="submission" date="2018-05" db="EMBL/GenBank/DDBJ databases">
        <authorList>
            <person name="Lanie J.A."/>
            <person name="Ng W.-L."/>
            <person name="Kazmierczak K.M."/>
            <person name="Andrzejewski T.M."/>
            <person name="Davidsen T.M."/>
            <person name="Wayne K.J."/>
            <person name="Tettelin H."/>
            <person name="Glass J.I."/>
            <person name="Rusch D."/>
            <person name="Podicherti R."/>
            <person name="Tsui H.-C.T."/>
            <person name="Winkler M.E."/>
        </authorList>
    </citation>
    <scope>NUCLEOTIDE SEQUENCE</scope>
</reference>
<dbReference type="EMBL" id="UINC01051733">
    <property type="protein sequence ID" value="SVB66234.1"/>
    <property type="molecule type" value="Genomic_DNA"/>
</dbReference>
<protein>
    <recommendedName>
        <fullName evidence="2">Myb-like domain-containing protein</fullName>
    </recommendedName>
</protein>
<dbReference type="AlphaFoldDB" id="A0A382FV19"/>
<evidence type="ECO:0008006" key="2">
    <source>
        <dbReference type="Google" id="ProtNLM"/>
    </source>
</evidence>
<name>A0A382FV19_9ZZZZ</name>
<sequence>MNVIFCYNKNMKKYNNKGWSDHEVDMLKKYYNTLTIDEMREILNRTESSIRSKVHWLRKRGWTFHEKV</sequence>